<evidence type="ECO:0000256" key="1">
    <source>
        <dbReference type="ARBA" id="ARBA00007613"/>
    </source>
</evidence>
<keyword evidence="6" id="KW-0998">Cell outer membrane</keyword>
<keyword evidence="5 8" id="KW-0564">Palmitate</keyword>
<sequence length="482" mass="51998">MKYFGVVSGALILGACSVGPQYRQPDVAPIALVSPQAGEFAATGAQSQANWWGFFDDPQLSRLIERALVQNNDVRQAHANLLLARAGLDEQDLKRYPQVTSEAVYLRSLEQRAVDGAAPQRSLAESWRAGLDLQWELDLFGRLDHLSRAAQARVEASRADLEQVQLSIAAEVARAWFQAQGQRRQLVLAHDEVRSWGETVRMVEAQLAAGSGLPEDRESARSNLLRAEASIAPLSSALQRSLYRLDVLCGQRPGRLALALGAAPPLPLARQLPLGDVDRLIRKRPDVVRAERLLAARVEDVGAATADLYPRLNLGGFIGFFALRDGDLGSASRAFELAPGLTWPALDLGSVRARLRAAQARSAGEGARFEQVLLVAVEEVEGAVVELTEQQRHLQGLVKSAVHDEAAFAIASRRYDAGGGSYQAVLESQRELLRTRQAIAGAETASYLNAVGLYKALAWRASSPATPAPTEMASNTGPVAGE</sequence>
<comment type="subcellular location">
    <subcellularLocation>
        <location evidence="8">Cell outer membrane</location>
        <topology evidence="8">Lipid-anchor</topology>
    </subcellularLocation>
</comment>
<accession>A0A177SMG5</accession>
<organism evidence="9 10">
    <name type="scientific">Pseudomonas putida</name>
    <name type="common">Arthrobacter siderocapsulatus</name>
    <dbReference type="NCBI Taxonomy" id="303"/>
    <lineage>
        <taxon>Bacteria</taxon>
        <taxon>Pseudomonadati</taxon>
        <taxon>Pseudomonadota</taxon>
        <taxon>Gammaproteobacteria</taxon>
        <taxon>Pseudomonadales</taxon>
        <taxon>Pseudomonadaceae</taxon>
        <taxon>Pseudomonas</taxon>
    </lineage>
</organism>
<dbReference type="InterPro" id="IPR010131">
    <property type="entry name" value="MdtP/NodT-like"/>
</dbReference>
<dbReference type="PANTHER" id="PTHR30203:SF25">
    <property type="entry name" value="OUTER MEMBRANE PROTEIN-RELATED"/>
    <property type="match status" value="1"/>
</dbReference>
<evidence type="ECO:0008006" key="11">
    <source>
        <dbReference type="Google" id="ProtNLM"/>
    </source>
</evidence>
<proteinExistence type="inferred from homology"/>
<dbReference type="GO" id="GO:0009279">
    <property type="term" value="C:cell outer membrane"/>
    <property type="evidence" value="ECO:0007669"/>
    <property type="project" value="UniProtKB-SubCell"/>
</dbReference>
<protein>
    <recommendedName>
        <fullName evidence="11">TolC family protein</fullName>
    </recommendedName>
</protein>
<comment type="caution">
    <text evidence="9">The sequence shown here is derived from an EMBL/GenBank/DDBJ whole genome shotgun (WGS) entry which is preliminary data.</text>
</comment>
<evidence type="ECO:0000256" key="7">
    <source>
        <dbReference type="ARBA" id="ARBA00023288"/>
    </source>
</evidence>
<gene>
    <name evidence="9" type="ORF">AYO28_20385</name>
</gene>
<evidence type="ECO:0000256" key="6">
    <source>
        <dbReference type="ARBA" id="ARBA00023237"/>
    </source>
</evidence>
<evidence type="ECO:0000313" key="9">
    <source>
        <dbReference type="EMBL" id="OAI91791.1"/>
    </source>
</evidence>
<dbReference type="PANTHER" id="PTHR30203">
    <property type="entry name" value="OUTER MEMBRANE CATION EFFLUX PROTEIN"/>
    <property type="match status" value="1"/>
</dbReference>
<dbReference type="PROSITE" id="PS51257">
    <property type="entry name" value="PROKAR_LIPOPROTEIN"/>
    <property type="match status" value="1"/>
</dbReference>
<evidence type="ECO:0000256" key="5">
    <source>
        <dbReference type="ARBA" id="ARBA00023139"/>
    </source>
</evidence>
<dbReference type="InterPro" id="IPR003423">
    <property type="entry name" value="OMP_efflux"/>
</dbReference>
<evidence type="ECO:0000256" key="2">
    <source>
        <dbReference type="ARBA" id="ARBA00022452"/>
    </source>
</evidence>
<reference evidence="9 10" key="1">
    <citation type="submission" date="2016-03" db="EMBL/GenBank/DDBJ databases">
        <title>Draft Genome Assembly of Pseudomonas putida strain CBF10-2.</title>
        <authorList>
            <person name="Iyer R.S."/>
            <person name="Damania A."/>
        </authorList>
    </citation>
    <scope>NUCLEOTIDE SEQUENCE [LARGE SCALE GENOMIC DNA]</scope>
    <source>
        <strain evidence="9 10">CBF10-2</strain>
    </source>
</reference>
<dbReference type="Gene3D" id="2.20.200.10">
    <property type="entry name" value="Outer membrane efflux proteins (OEP)"/>
    <property type="match status" value="1"/>
</dbReference>
<evidence type="ECO:0000256" key="8">
    <source>
        <dbReference type="RuleBase" id="RU362097"/>
    </source>
</evidence>
<keyword evidence="2 8" id="KW-1134">Transmembrane beta strand</keyword>
<dbReference type="NCBIfam" id="TIGR01845">
    <property type="entry name" value="outer_NodT"/>
    <property type="match status" value="1"/>
</dbReference>
<dbReference type="RefSeq" id="WP_064303280.1">
    <property type="nucleotide sequence ID" value="NZ_LUCV01000022.1"/>
</dbReference>
<evidence type="ECO:0000256" key="3">
    <source>
        <dbReference type="ARBA" id="ARBA00022692"/>
    </source>
</evidence>
<keyword evidence="4 8" id="KW-0472">Membrane</keyword>
<comment type="similarity">
    <text evidence="1 8">Belongs to the outer membrane factor (OMF) (TC 1.B.17) family.</text>
</comment>
<dbReference type="EMBL" id="LUCV01000022">
    <property type="protein sequence ID" value="OAI91791.1"/>
    <property type="molecule type" value="Genomic_DNA"/>
</dbReference>
<dbReference type="AlphaFoldDB" id="A0A177SMG5"/>
<dbReference type="Pfam" id="PF02321">
    <property type="entry name" value="OEP"/>
    <property type="match status" value="2"/>
</dbReference>
<dbReference type="Gene3D" id="1.20.1600.10">
    <property type="entry name" value="Outer membrane efflux proteins (OEP)"/>
    <property type="match status" value="1"/>
</dbReference>
<keyword evidence="3 8" id="KW-0812">Transmembrane</keyword>
<name>A0A177SMG5_PSEPU</name>
<evidence type="ECO:0000313" key="10">
    <source>
        <dbReference type="Proteomes" id="UP000077752"/>
    </source>
</evidence>
<evidence type="ECO:0000256" key="4">
    <source>
        <dbReference type="ARBA" id="ARBA00023136"/>
    </source>
</evidence>
<dbReference type="GO" id="GO:0015562">
    <property type="term" value="F:efflux transmembrane transporter activity"/>
    <property type="evidence" value="ECO:0007669"/>
    <property type="project" value="InterPro"/>
</dbReference>
<dbReference type="SUPFAM" id="SSF56954">
    <property type="entry name" value="Outer membrane efflux proteins (OEP)"/>
    <property type="match status" value="1"/>
</dbReference>
<dbReference type="Proteomes" id="UP000077752">
    <property type="component" value="Unassembled WGS sequence"/>
</dbReference>
<keyword evidence="7 8" id="KW-0449">Lipoprotein</keyword>